<reference evidence="7" key="1">
    <citation type="submission" date="2015-02" db="EMBL/GenBank/DDBJ databases">
        <title>Genome sequencing for Strongylocentrotus purpuratus.</title>
        <authorList>
            <person name="Murali S."/>
            <person name="Liu Y."/>
            <person name="Vee V."/>
            <person name="English A."/>
            <person name="Wang M."/>
            <person name="Skinner E."/>
            <person name="Han Y."/>
            <person name="Muzny D.M."/>
            <person name="Worley K.C."/>
            <person name="Gibbs R.A."/>
        </authorList>
    </citation>
    <scope>NUCLEOTIDE SEQUENCE</scope>
</reference>
<feature type="compositionally biased region" description="Basic and acidic residues" evidence="5">
    <location>
        <begin position="218"/>
        <end position="237"/>
    </location>
</feature>
<dbReference type="Gene3D" id="3.90.1030.20">
    <property type="entry name" value="DNA polymerase delta, p66 (Cdc27) subunit, wHTH domain"/>
    <property type="match status" value="1"/>
</dbReference>
<organism evidence="6 7">
    <name type="scientific">Strongylocentrotus purpuratus</name>
    <name type="common">Purple sea urchin</name>
    <dbReference type="NCBI Taxonomy" id="7668"/>
    <lineage>
        <taxon>Eukaryota</taxon>
        <taxon>Metazoa</taxon>
        <taxon>Echinodermata</taxon>
        <taxon>Eleutherozoa</taxon>
        <taxon>Echinozoa</taxon>
        <taxon>Echinoidea</taxon>
        <taxon>Euechinoidea</taxon>
        <taxon>Echinacea</taxon>
        <taxon>Camarodonta</taxon>
        <taxon>Echinidea</taxon>
        <taxon>Strongylocentrotidae</taxon>
        <taxon>Strongylocentrotus</taxon>
    </lineage>
</organism>
<evidence type="ECO:0000256" key="5">
    <source>
        <dbReference type="SAM" id="MobiDB-lite"/>
    </source>
</evidence>
<dbReference type="GO" id="GO:0006260">
    <property type="term" value="P:DNA replication"/>
    <property type="evidence" value="ECO:0007669"/>
    <property type="project" value="UniProtKB-KW"/>
</dbReference>
<evidence type="ECO:0000313" key="6">
    <source>
        <dbReference type="EnsemblMetazoa" id="XP_030838172"/>
    </source>
</evidence>
<evidence type="ECO:0000256" key="3">
    <source>
        <dbReference type="ARBA" id="ARBA00022705"/>
    </source>
</evidence>
<evidence type="ECO:0000256" key="4">
    <source>
        <dbReference type="ARBA" id="ARBA00023242"/>
    </source>
</evidence>
<name>A0A7M7NLB9_STRPU</name>
<dbReference type="PANTHER" id="PTHR17598:SF13">
    <property type="entry name" value="DNA POLYMERASE DELTA SUBUNIT 3"/>
    <property type="match status" value="1"/>
</dbReference>
<dbReference type="CTD" id="10714"/>
<evidence type="ECO:0000256" key="2">
    <source>
        <dbReference type="ARBA" id="ARBA00017589"/>
    </source>
</evidence>
<dbReference type="InterPro" id="IPR019038">
    <property type="entry name" value="POLD3"/>
</dbReference>
<feature type="compositionally biased region" description="Low complexity" evidence="5">
    <location>
        <begin position="255"/>
        <end position="264"/>
    </location>
</feature>
<feature type="region of interest" description="Disordered" evidence="5">
    <location>
        <begin position="152"/>
        <end position="490"/>
    </location>
</feature>
<feature type="compositionally biased region" description="Acidic residues" evidence="5">
    <location>
        <begin position="278"/>
        <end position="289"/>
    </location>
</feature>
<dbReference type="GO" id="GO:0043625">
    <property type="term" value="C:delta DNA polymerase complex"/>
    <property type="evidence" value="ECO:0007669"/>
    <property type="project" value="InterPro"/>
</dbReference>
<feature type="compositionally biased region" description="Acidic residues" evidence="5">
    <location>
        <begin position="428"/>
        <end position="437"/>
    </location>
</feature>
<feature type="compositionally biased region" description="Acidic residues" evidence="5">
    <location>
        <begin position="346"/>
        <end position="361"/>
    </location>
</feature>
<feature type="compositionally biased region" description="Low complexity" evidence="5">
    <location>
        <begin position="174"/>
        <end position="194"/>
    </location>
</feature>
<feature type="compositionally biased region" description="Pro residues" evidence="5">
    <location>
        <begin position="363"/>
        <end position="372"/>
    </location>
</feature>
<dbReference type="Pfam" id="PF09507">
    <property type="entry name" value="CDC27"/>
    <property type="match status" value="1"/>
</dbReference>
<keyword evidence="4" id="KW-0539">Nucleus</keyword>
<feature type="compositionally biased region" description="Basic and acidic residues" evidence="5">
    <location>
        <begin position="265"/>
        <end position="277"/>
    </location>
</feature>
<feature type="compositionally biased region" description="Polar residues" evidence="5">
    <location>
        <begin position="154"/>
        <end position="163"/>
    </location>
</feature>
<dbReference type="AlphaFoldDB" id="A0A7M7NLB9"/>
<dbReference type="FunFam" id="3.90.1030.20:FF:000002">
    <property type="entry name" value="DNA polymerase delta subunit"/>
    <property type="match status" value="1"/>
</dbReference>
<dbReference type="PANTHER" id="PTHR17598">
    <property type="entry name" value="DNA POLYMERASE DELTA SUBUNIT 3"/>
    <property type="match status" value="1"/>
</dbReference>
<keyword evidence="7" id="KW-1185">Reference proteome</keyword>
<sequence length="490" mass="54266">MDNETSMYLENIEEYVLDEDRVVTYKWLSQTLEIHVNLAKRLLETFLSEQKKKGSSTLNVTYAITGTQETKNGTQMTKIAIVKEDGLDAVKSGMKEVLGQHVFSIQKSALKDNSSLFTTDYEITQQNIAQINRFSAIQCKAVDVRSLADLERNQVPQQKSSTGKPKVNGFGNQSTSSKPASSTLSSSSSSASQKSKVKKGSIEASFASQSTKNKAHGPKSEKTEQKPKAKKKEEQKSKPKGMLAFMSQKKKEDLPSASSGPAGDSGKDDKRSVKEEKEKEEEEEEEVDVESSKHEKTGVKGGRLQRSSQADKKKKRIVASDSESDDESQKKTVARKRRRILRQEDSSSEEEEDEEQDDMDDSPIPPTPPPVAQPVQSDEEDEATPPSKSQSEERSSTGKKRISKRVLRSKVTVDEEGCMVTEKVWETESTDASDDDIPPPAPKPKPQPKKEDKDSDDDDDKKGKKGKGKKTSPPSSSGKQSSLMSFFKKK</sequence>
<accession>A0A7M7NLB9</accession>
<keyword evidence="3" id="KW-0235">DNA replication</keyword>
<evidence type="ECO:0000313" key="7">
    <source>
        <dbReference type="Proteomes" id="UP000007110"/>
    </source>
</evidence>
<protein>
    <recommendedName>
        <fullName evidence="2">DNA polymerase delta subunit 3</fullName>
    </recommendedName>
</protein>
<dbReference type="GeneID" id="586784"/>
<dbReference type="InterPro" id="IPR041913">
    <property type="entry name" value="POLD3_sf"/>
</dbReference>
<feature type="compositionally biased region" description="Basic residues" evidence="5">
    <location>
        <begin position="397"/>
        <end position="408"/>
    </location>
</feature>
<evidence type="ECO:0000256" key="1">
    <source>
        <dbReference type="ARBA" id="ARBA00004123"/>
    </source>
</evidence>
<dbReference type="Proteomes" id="UP000007110">
    <property type="component" value="Unassembled WGS sequence"/>
</dbReference>
<comment type="subcellular location">
    <subcellularLocation>
        <location evidence="1">Nucleus</location>
    </subcellularLocation>
</comment>
<dbReference type="RefSeq" id="XP_030838172.1">
    <property type="nucleotide sequence ID" value="XM_030982312.1"/>
</dbReference>
<reference evidence="6" key="2">
    <citation type="submission" date="2021-01" db="UniProtKB">
        <authorList>
            <consortium name="EnsemblMetazoa"/>
        </authorList>
    </citation>
    <scope>IDENTIFICATION</scope>
</reference>
<proteinExistence type="predicted"/>
<feature type="compositionally biased region" description="Low complexity" evidence="5">
    <location>
        <begin position="471"/>
        <end position="482"/>
    </location>
</feature>
<dbReference type="EnsemblMetazoa" id="XM_030982312">
    <property type="protein sequence ID" value="XP_030838172"/>
    <property type="gene ID" value="LOC586784"/>
</dbReference>